<sequence>MKTITAESRTFRGGYRWLVACAVLILLQGCGGGGSDSSDPSDFDAPVEPVNVGGDGDLYAPDRVLAVDIRMPADEFRQLRSEARTLASTDRECVPAFEYTEFTARVTIDGESMDKVIVRKKGYMGSLSPSIPSLKLDFNDLQKGRTYQNSSRMTLNNNRQDPSNARQCMAYDQFREAGIAAPRCNYARVTVNGETLGVFTNVEPLKKPFLTRAFGNDEGNQYEAQTADFGTWLSQRFEKKTNEKENDRSDLQAVAEALALPDEQMLNVLPQLVDVDQFIRFWAVETLLGAWDSATGNANNFHIYRNPEDGLFHFIPWGADTAFRGDHPLKPLTGVFYRNFRLADRLFQIPEYRAAYYAELENLLETQWDENALIDRLARIRQLTGTTEEAAASLERFIIGNGEPGDDDYQPARRVVLEQAMAAETPNGEVSLLADKEPDCSAPATTALTGNITSQSGNDRGEFNFILPDGRNVSASLTYAAFEVDSLVYSVDRETKPAVVSLLMIGVDAGDSFKPYVLQLFIESSDYVPGSHRFHGFATNALLFEVDESLPGDVRTIALGAQGQITLTSVGTGEQAGDVAITLDATLEYVADVP</sequence>
<evidence type="ECO:0000313" key="1">
    <source>
        <dbReference type="EMBL" id="RBP76286.1"/>
    </source>
</evidence>
<keyword evidence="4" id="KW-1185">Reference proteome</keyword>
<accession>A0A368V7S1</accession>
<comment type="caution">
    <text evidence="2">The sequence shown here is derived from an EMBL/GenBank/DDBJ whole genome shotgun (WGS) entry which is preliminary data.</text>
</comment>
<evidence type="ECO:0000313" key="2">
    <source>
        <dbReference type="EMBL" id="RCW37159.1"/>
    </source>
</evidence>
<reference evidence="2 3" key="1">
    <citation type="submission" date="2018-07" db="EMBL/GenBank/DDBJ databases">
        <title>Freshwater and sediment microbial communities from various areas in North America, analyzing microbe dynamics in response to fracking.</title>
        <authorList>
            <person name="Lamendella R."/>
        </authorList>
    </citation>
    <scope>NUCLEOTIDE SEQUENCE [LARGE SCALE GENOMIC DNA]</scope>
    <source>
        <strain evidence="2 3">114E</strain>
        <strain evidence="1 4">114E_o</strain>
    </source>
</reference>
<dbReference type="InterPro" id="IPR014867">
    <property type="entry name" value="Spore_coat_CotH_CotH2/3/7"/>
</dbReference>
<dbReference type="EMBL" id="QPJB01000002">
    <property type="protein sequence ID" value="RCW37159.1"/>
    <property type="molecule type" value="Genomic_DNA"/>
</dbReference>
<evidence type="ECO:0000313" key="3">
    <source>
        <dbReference type="Proteomes" id="UP000252795"/>
    </source>
</evidence>
<dbReference type="Pfam" id="PF08757">
    <property type="entry name" value="CotH"/>
    <property type="match status" value="1"/>
</dbReference>
<gene>
    <name evidence="2" type="ORF">DET51_102306</name>
    <name evidence="1" type="ORF">DET64_102306</name>
</gene>
<organism evidence="2 3">
    <name type="scientific">Marinobacter nauticus</name>
    <name type="common">Marinobacter hydrocarbonoclasticus</name>
    <name type="synonym">Marinobacter aquaeolei</name>
    <dbReference type="NCBI Taxonomy" id="2743"/>
    <lineage>
        <taxon>Bacteria</taxon>
        <taxon>Pseudomonadati</taxon>
        <taxon>Pseudomonadota</taxon>
        <taxon>Gammaproteobacteria</taxon>
        <taxon>Pseudomonadales</taxon>
        <taxon>Marinobacteraceae</taxon>
        <taxon>Marinobacter</taxon>
    </lineage>
</organism>
<dbReference type="PANTHER" id="PTHR40050">
    <property type="entry name" value="INNER SPORE COAT PROTEIN H"/>
    <property type="match status" value="1"/>
</dbReference>
<name>A0A368V7S1_MARNT</name>
<proteinExistence type="predicted"/>
<evidence type="ECO:0000313" key="4">
    <source>
        <dbReference type="Proteomes" id="UP000253065"/>
    </source>
</evidence>
<dbReference type="RefSeq" id="WP_235853596.1">
    <property type="nucleotide sequence ID" value="NZ_QNSA01000002.1"/>
</dbReference>
<protein>
    <submittedName>
        <fullName evidence="2">CotH protein</fullName>
    </submittedName>
</protein>
<dbReference type="Proteomes" id="UP000253065">
    <property type="component" value="Unassembled WGS sequence"/>
</dbReference>
<dbReference type="AlphaFoldDB" id="A0A368V7S1"/>
<dbReference type="PANTHER" id="PTHR40050:SF1">
    <property type="entry name" value="INNER SPORE COAT PROTEIN H"/>
    <property type="match status" value="1"/>
</dbReference>
<dbReference type="Proteomes" id="UP000252795">
    <property type="component" value="Unassembled WGS sequence"/>
</dbReference>
<dbReference type="EMBL" id="QNSA01000002">
    <property type="protein sequence ID" value="RBP76286.1"/>
    <property type="molecule type" value="Genomic_DNA"/>
</dbReference>
<dbReference type="PROSITE" id="PS51257">
    <property type="entry name" value="PROKAR_LIPOPROTEIN"/>
    <property type="match status" value="1"/>
</dbReference>